<proteinExistence type="predicted"/>
<name>A0A5B0E0K7_9HYPH</name>
<dbReference type="EMBL" id="VTWH01000001">
    <property type="protein sequence ID" value="KAA0972604.1"/>
    <property type="molecule type" value="Genomic_DNA"/>
</dbReference>
<dbReference type="AlphaFoldDB" id="A0A5B0E0K7"/>
<keyword evidence="3" id="KW-1185">Reference proteome</keyword>
<evidence type="ECO:0000256" key="1">
    <source>
        <dbReference type="SAM" id="MobiDB-lite"/>
    </source>
</evidence>
<dbReference type="Proteomes" id="UP000324738">
    <property type="component" value="Unassembled WGS sequence"/>
</dbReference>
<evidence type="ECO:0000313" key="2">
    <source>
        <dbReference type="EMBL" id="KAA0972604.1"/>
    </source>
</evidence>
<dbReference type="OrthoDB" id="7173889at2"/>
<feature type="region of interest" description="Disordered" evidence="1">
    <location>
        <begin position="39"/>
        <end position="65"/>
    </location>
</feature>
<dbReference type="Pfam" id="PF13770">
    <property type="entry name" value="DUF4169"/>
    <property type="match status" value="1"/>
</dbReference>
<sequence length="65" mass="7310">MADIVNLRTARKRVARQKAADDAEQNRLIHGLSKRDKAMAAVENKETRQRLDGARLEIDPGGKKK</sequence>
<feature type="region of interest" description="Disordered" evidence="1">
    <location>
        <begin position="1"/>
        <end position="22"/>
    </location>
</feature>
<organism evidence="2 3">
    <name type="scientific">Aureimonas fodinaquatilis</name>
    <dbReference type="NCBI Taxonomy" id="2565783"/>
    <lineage>
        <taxon>Bacteria</taxon>
        <taxon>Pseudomonadati</taxon>
        <taxon>Pseudomonadota</taxon>
        <taxon>Alphaproteobacteria</taxon>
        <taxon>Hyphomicrobiales</taxon>
        <taxon>Aurantimonadaceae</taxon>
        <taxon>Aureimonas</taxon>
    </lineage>
</organism>
<reference evidence="2 3" key="1">
    <citation type="submission" date="2019-08" db="EMBL/GenBank/DDBJ databases">
        <title>Aureimonas fodiniaquatilis sp. nov., isolated from a coal mine wastewater.</title>
        <authorList>
            <person name="Kim W."/>
        </authorList>
    </citation>
    <scope>NUCLEOTIDE SEQUENCE [LARGE SCALE GENOMIC DNA]</scope>
    <source>
        <strain evidence="2 3">CAU 1482</strain>
    </source>
</reference>
<gene>
    <name evidence="2" type="ORF">FPY71_05885</name>
</gene>
<dbReference type="InterPro" id="IPR025227">
    <property type="entry name" value="DUF4169"/>
</dbReference>
<protein>
    <submittedName>
        <fullName evidence="2">DUF4169 family protein</fullName>
    </submittedName>
</protein>
<evidence type="ECO:0000313" key="3">
    <source>
        <dbReference type="Proteomes" id="UP000324738"/>
    </source>
</evidence>
<dbReference type="RefSeq" id="WP_149298470.1">
    <property type="nucleotide sequence ID" value="NZ_VTWH01000001.1"/>
</dbReference>
<accession>A0A5B0E0K7</accession>
<comment type="caution">
    <text evidence="2">The sequence shown here is derived from an EMBL/GenBank/DDBJ whole genome shotgun (WGS) entry which is preliminary data.</text>
</comment>